<dbReference type="InterPro" id="IPR029044">
    <property type="entry name" value="Nucleotide-diphossugar_trans"/>
</dbReference>
<sequence length="277" mass="29291">MSHNTPVPPHKAVILARGLGSRMRKEAEGVALDSSQSAAADAGVKAMISVGGERPFLDFVISALADAGFTDVCLVIGPEHDMIRDYYNGVEKQRVTISFGVQEEPLGTANAVLGAEEFAGDDRVLVINSDNYYPAEALRLLADVPGSALVGFERTAMLERSNIAADRIAAFALATADAEGNLDELVEKPDDATIERLGDSAVLSMNCWLCSPAIFDAARAIPKSARGEYEITDAVRAAIDGGDPYRVVRADVGVLDMSSRGDIASVMHALGDVAVRL</sequence>
<dbReference type="EMBL" id="REFW01000004">
    <property type="protein sequence ID" value="RMB58213.1"/>
    <property type="molecule type" value="Genomic_DNA"/>
</dbReference>
<feature type="domain" description="Nucleotidyl transferase" evidence="3">
    <location>
        <begin position="45"/>
        <end position="245"/>
    </location>
</feature>
<dbReference type="CDD" id="cd04181">
    <property type="entry name" value="NTP_transferase"/>
    <property type="match status" value="1"/>
</dbReference>
<dbReference type="InterPro" id="IPR005835">
    <property type="entry name" value="NTP_transferase_dom"/>
</dbReference>
<gene>
    <name evidence="4" type="ORF">EAX62_13465</name>
</gene>
<proteinExistence type="predicted"/>
<dbReference type="RefSeq" id="WP_121902251.1">
    <property type="nucleotide sequence ID" value="NZ_REFW01000004.1"/>
</dbReference>
<dbReference type="OrthoDB" id="9813721at2"/>
<dbReference type="PANTHER" id="PTHR43584:SF8">
    <property type="entry name" value="N-ACETYLMURAMATE ALPHA-1-PHOSPHATE URIDYLYLTRANSFERASE"/>
    <property type="match status" value="1"/>
</dbReference>
<dbReference type="Gene3D" id="3.90.550.10">
    <property type="entry name" value="Spore Coat Polysaccharide Biosynthesis Protein SpsA, Chain A"/>
    <property type="match status" value="1"/>
</dbReference>
<keyword evidence="1 4" id="KW-0808">Transferase</keyword>
<dbReference type="InterPro" id="IPR050065">
    <property type="entry name" value="GlmU-like"/>
</dbReference>
<comment type="caution">
    <text evidence="4">The sequence shown here is derived from an EMBL/GenBank/DDBJ whole genome shotgun (WGS) entry which is preliminary data.</text>
</comment>
<dbReference type="AlphaFoldDB" id="A0A3M0G9F7"/>
<name>A0A3M0G9F7_9ACTN</name>
<keyword evidence="5" id="KW-1185">Reference proteome</keyword>
<protein>
    <submittedName>
        <fullName evidence="4">Nucleotidyltransferase family protein</fullName>
    </submittedName>
</protein>
<organism evidence="4 5">
    <name type="scientific">Tessaracoccus antarcticus</name>
    <dbReference type="NCBI Taxonomy" id="2479848"/>
    <lineage>
        <taxon>Bacteria</taxon>
        <taxon>Bacillati</taxon>
        <taxon>Actinomycetota</taxon>
        <taxon>Actinomycetes</taxon>
        <taxon>Propionibacteriales</taxon>
        <taxon>Propionibacteriaceae</taxon>
        <taxon>Tessaracoccus</taxon>
    </lineage>
</organism>
<keyword evidence="2" id="KW-0548">Nucleotidyltransferase</keyword>
<dbReference type="SUPFAM" id="SSF53448">
    <property type="entry name" value="Nucleotide-diphospho-sugar transferases"/>
    <property type="match status" value="1"/>
</dbReference>
<accession>A0A3M0G9F7</accession>
<dbReference type="PANTHER" id="PTHR43584">
    <property type="entry name" value="NUCLEOTIDYL TRANSFERASE"/>
    <property type="match status" value="1"/>
</dbReference>
<dbReference type="Pfam" id="PF00483">
    <property type="entry name" value="NTP_transferase"/>
    <property type="match status" value="1"/>
</dbReference>
<evidence type="ECO:0000313" key="4">
    <source>
        <dbReference type="EMBL" id="RMB58213.1"/>
    </source>
</evidence>
<reference evidence="4 5" key="1">
    <citation type="submission" date="2018-10" db="EMBL/GenBank/DDBJ databases">
        <title>Tessaracoccus antarcticuss sp. nov., isolated from sediment.</title>
        <authorList>
            <person name="Zhou L.Y."/>
            <person name="Du Z.J."/>
        </authorList>
    </citation>
    <scope>NUCLEOTIDE SEQUENCE [LARGE SCALE GENOMIC DNA]</scope>
    <source>
        <strain evidence="4 5">JDX10</strain>
    </source>
</reference>
<evidence type="ECO:0000256" key="2">
    <source>
        <dbReference type="ARBA" id="ARBA00022695"/>
    </source>
</evidence>
<dbReference type="GO" id="GO:0016779">
    <property type="term" value="F:nucleotidyltransferase activity"/>
    <property type="evidence" value="ECO:0007669"/>
    <property type="project" value="UniProtKB-KW"/>
</dbReference>
<evidence type="ECO:0000259" key="3">
    <source>
        <dbReference type="Pfam" id="PF00483"/>
    </source>
</evidence>
<dbReference type="Proteomes" id="UP000275256">
    <property type="component" value="Unassembled WGS sequence"/>
</dbReference>
<evidence type="ECO:0000256" key="1">
    <source>
        <dbReference type="ARBA" id="ARBA00022679"/>
    </source>
</evidence>
<evidence type="ECO:0000313" key="5">
    <source>
        <dbReference type="Proteomes" id="UP000275256"/>
    </source>
</evidence>